<dbReference type="SUPFAM" id="SSF49764">
    <property type="entry name" value="HSP20-like chaperones"/>
    <property type="match status" value="1"/>
</dbReference>
<dbReference type="InterPro" id="IPR008978">
    <property type="entry name" value="HSP20-like_chaperone"/>
</dbReference>
<dbReference type="AlphaFoldDB" id="A0A0D6AXV3"/>
<evidence type="ECO:0000256" key="1">
    <source>
        <dbReference type="ARBA" id="ARBA00023016"/>
    </source>
</evidence>
<feature type="domain" description="SHSP" evidence="5">
    <location>
        <begin position="19"/>
        <end position="131"/>
    </location>
</feature>
<feature type="region of interest" description="Disordered" evidence="4">
    <location>
        <begin position="1"/>
        <end position="22"/>
    </location>
</feature>
<dbReference type="Gene3D" id="2.60.40.790">
    <property type="match status" value="1"/>
</dbReference>
<dbReference type="PROSITE" id="PS01031">
    <property type="entry name" value="SHSP"/>
    <property type="match status" value="1"/>
</dbReference>
<feature type="compositionally biased region" description="Basic and acidic residues" evidence="4">
    <location>
        <begin position="7"/>
        <end position="22"/>
    </location>
</feature>
<dbReference type="Pfam" id="PF00011">
    <property type="entry name" value="HSP20"/>
    <property type="match status" value="1"/>
</dbReference>
<organism evidence="6 7">
    <name type="scientific">Rhodovulum sulfidophilum</name>
    <name type="common">Rhodobacter sulfidophilus</name>
    <dbReference type="NCBI Taxonomy" id="35806"/>
    <lineage>
        <taxon>Bacteria</taxon>
        <taxon>Pseudomonadati</taxon>
        <taxon>Pseudomonadota</taxon>
        <taxon>Alphaproteobacteria</taxon>
        <taxon>Rhodobacterales</taxon>
        <taxon>Paracoccaceae</taxon>
        <taxon>Rhodovulum</taxon>
    </lineage>
</organism>
<dbReference type="InterPro" id="IPR044587">
    <property type="entry name" value="HSP21-like"/>
</dbReference>
<evidence type="ECO:0000256" key="4">
    <source>
        <dbReference type="SAM" id="MobiDB-lite"/>
    </source>
</evidence>
<dbReference type="InterPro" id="IPR002068">
    <property type="entry name" value="A-crystallin/Hsp20_dom"/>
</dbReference>
<keyword evidence="1 6" id="KW-0346">Stress response</keyword>
<dbReference type="eggNOG" id="COG0071">
    <property type="taxonomic scope" value="Bacteria"/>
</dbReference>
<evidence type="ECO:0000256" key="3">
    <source>
        <dbReference type="RuleBase" id="RU003616"/>
    </source>
</evidence>
<dbReference type="PANTHER" id="PTHR46733">
    <property type="entry name" value="26.5 KDA HEAT SHOCK PROTEIN, MITOCHONDRIAL"/>
    <property type="match status" value="1"/>
</dbReference>
<evidence type="ECO:0000313" key="6">
    <source>
        <dbReference type="EMBL" id="BAQ67728.1"/>
    </source>
</evidence>
<evidence type="ECO:0000313" key="7">
    <source>
        <dbReference type="Proteomes" id="UP000064912"/>
    </source>
</evidence>
<dbReference type="CDD" id="cd06464">
    <property type="entry name" value="ACD_sHsps-like"/>
    <property type="match status" value="1"/>
</dbReference>
<reference evidence="6 7" key="1">
    <citation type="submission" date="2015-02" db="EMBL/GenBank/DDBJ databases">
        <title>Genome sequene of Rhodovulum sulfidophilum DSM 2351.</title>
        <authorList>
            <person name="Nagao N."/>
        </authorList>
    </citation>
    <scope>NUCLEOTIDE SEQUENCE [LARGE SCALE GENOMIC DNA]</scope>
    <source>
        <strain evidence="6 7">DSM 2351</strain>
    </source>
</reference>
<evidence type="ECO:0000256" key="2">
    <source>
        <dbReference type="PROSITE-ProRule" id="PRU00285"/>
    </source>
</evidence>
<gene>
    <name evidence="6" type="ORF">NHU_00559</name>
</gene>
<dbReference type="KEGG" id="rsu:NHU_00559"/>
<dbReference type="PATRIC" id="fig|35806.4.peg.575"/>
<accession>A0A0D6AXV3</accession>
<name>A0A0D6AXV3_RHOSU</name>
<evidence type="ECO:0000259" key="5">
    <source>
        <dbReference type="PROSITE" id="PS01031"/>
    </source>
</evidence>
<dbReference type="GO" id="GO:0009408">
    <property type="term" value="P:response to heat"/>
    <property type="evidence" value="ECO:0007669"/>
    <property type="project" value="InterPro"/>
</dbReference>
<sequence>MTTEMTAPDKRPADAPETARGDRIYRPLADIVERDGTVTLLLEMPGVAAPDVEIALGNRVLTISGHAGTARPGRLQLVHAEYGEGDYERAFTLSEDIDPDRIAAEMKDGLLRVTLPRAEAAQPKKIAVRSA</sequence>
<dbReference type="EMBL" id="AP014800">
    <property type="protein sequence ID" value="BAQ67728.1"/>
    <property type="molecule type" value="Genomic_DNA"/>
</dbReference>
<protein>
    <submittedName>
        <fullName evidence="6">Heat shock protein Hsp20</fullName>
    </submittedName>
</protein>
<proteinExistence type="inferred from homology"/>
<comment type="similarity">
    <text evidence="2 3">Belongs to the small heat shock protein (HSP20) family.</text>
</comment>
<dbReference type="PANTHER" id="PTHR46733:SF4">
    <property type="entry name" value="HEAT SHOCK PROTEIN 21, CHLOROPLASTIC"/>
    <property type="match status" value="1"/>
</dbReference>
<dbReference type="Proteomes" id="UP000064912">
    <property type="component" value="Chromosome"/>
</dbReference>